<gene>
    <name evidence="1" type="ORF">Ga0609869_001568</name>
</gene>
<dbReference type="EMBL" id="JBEHHI010000001">
    <property type="protein sequence ID" value="MEX5728215.1"/>
    <property type="molecule type" value="Genomic_DNA"/>
</dbReference>
<evidence type="ECO:0000313" key="2">
    <source>
        <dbReference type="Proteomes" id="UP001560019"/>
    </source>
</evidence>
<evidence type="ECO:0008006" key="3">
    <source>
        <dbReference type="Google" id="ProtNLM"/>
    </source>
</evidence>
<keyword evidence="2" id="KW-1185">Reference proteome</keyword>
<dbReference type="RefSeq" id="WP_148102876.1">
    <property type="nucleotide sequence ID" value="NZ_JBEHHI010000001.1"/>
</dbReference>
<comment type="caution">
    <text evidence="1">The sequence shown here is derived from an EMBL/GenBank/DDBJ whole genome shotgun (WGS) entry which is preliminary data.</text>
</comment>
<organism evidence="1 2">
    <name type="scientific">Rhodovulum iodosum</name>
    <dbReference type="NCBI Taxonomy" id="68291"/>
    <lineage>
        <taxon>Bacteria</taxon>
        <taxon>Pseudomonadati</taxon>
        <taxon>Pseudomonadota</taxon>
        <taxon>Alphaproteobacteria</taxon>
        <taxon>Rhodobacterales</taxon>
        <taxon>Paracoccaceae</taxon>
        <taxon>Rhodovulum</taxon>
    </lineage>
</organism>
<evidence type="ECO:0000313" key="1">
    <source>
        <dbReference type="EMBL" id="MEX5728215.1"/>
    </source>
</evidence>
<sequence length="116" mass="12891">MPALTPPTYLVLERDALISADLIQAIESRGPCRVVHYASVDEIGPELHKIRPVDAAFLEMRYDEAINSTLSTQLARDGARMVLTMGEDVERIAGTGWRLLLRPFTDEMVHQALSEG</sequence>
<dbReference type="Gene3D" id="3.40.50.2300">
    <property type="match status" value="1"/>
</dbReference>
<proteinExistence type="predicted"/>
<dbReference type="Proteomes" id="UP001560019">
    <property type="component" value="Unassembled WGS sequence"/>
</dbReference>
<protein>
    <recommendedName>
        <fullName evidence="3">Response regulatory domain-containing protein</fullName>
    </recommendedName>
</protein>
<accession>A0ABV3XTV0</accession>
<reference evidence="1 2" key="1">
    <citation type="submission" date="2024-06" db="EMBL/GenBank/DDBJ databases">
        <title>Genome of Rhodovulum iodosum, a marine photoferrotroph.</title>
        <authorList>
            <person name="Bianchini G."/>
            <person name="Nikeleit V."/>
            <person name="Kappler A."/>
            <person name="Bryce C."/>
            <person name="Sanchez-Baracaldo P."/>
        </authorList>
    </citation>
    <scope>NUCLEOTIDE SEQUENCE [LARGE SCALE GENOMIC DNA]</scope>
    <source>
        <strain evidence="1 2">UT/N1</strain>
    </source>
</reference>
<name>A0ABV3XTV0_9RHOB</name>